<keyword evidence="6" id="KW-0342">GTP-binding</keyword>
<dbReference type="InterPro" id="IPR004161">
    <property type="entry name" value="EFTu-like_2"/>
</dbReference>
<evidence type="ECO:0000313" key="11">
    <source>
        <dbReference type="EMBL" id="QEC50821.1"/>
    </source>
</evidence>
<dbReference type="InterPro" id="IPR057335">
    <property type="entry name" value="Beta-barrel_SelB"/>
</dbReference>
<dbReference type="PROSITE" id="PS51722">
    <property type="entry name" value="G_TR_2"/>
    <property type="match status" value="1"/>
</dbReference>
<dbReference type="Gene3D" id="1.10.10.10">
    <property type="entry name" value="Winged helix-like DNA-binding domain superfamily/Winged helix DNA-binding domain"/>
    <property type="match status" value="1"/>
</dbReference>
<dbReference type="InterPro" id="IPR000795">
    <property type="entry name" value="T_Tr_GTP-bd_dom"/>
</dbReference>
<evidence type="ECO:0000256" key="4">
    <source>
        <dbReference type="ARBA" id="ARBA00022741"/>
    </source>
</evidence>
<keyword evidence="11" id="KW-0251">Elongation factor</keyword>
<dbReference type="InterPro" id="IPR015191">
    <property type="entry name" value="SelB_WHD4"/>
</dbReference>
<dbReference type="Gene3D" id="2.40.30.10">
    <property type="entry name" value="Translation factors"/>
    <property type="match status" value="1"/>
</dbReference>
<evidence type="ECO:0000259" key="10">
    <source>
        <dbReference type="PROSITE" id="PS51722"/>
    </source>
</evidence>
<dbReference type="Proteomes" id="UP000321805">
    <property type="component" value="Chromosome"/>
</dbReference>
<dbReference type="GO" id="GO:0005829">
    <property type="term" value="C:cytosol"/>
    <property type="evidence" value="ECO:0007669"/>
    <property type="project" value="TreeGrafter"/>
</dbReference>
<feature type="region of interest" description="Disordered" evidence="9">
    <location>
        <begin position="352"/>
        <end position="374"/>
    </location>
</feature>
<keyword evidence="12" id="KW-1185">Reference proteome</keyword>
<dbReference type="PANTHER" id="PTHR43721:SF22">
    <property type="entry name" value="ELONGATION FACTOR TU, MITOCHONDRIAL"/>
    <property type="match status" value="1"/>
</dbReference>
<dbReference type="InterPro" id="IPR036388">
    <property type="entry name" value="WH-like_DNA-bd_sf"/>
</dbReference>
<dbReference type="GO" id="GO:0003924">
    <property type="term" value="F:GTPase activity"/>
    <property type="evidence" value="ECO:0007669"/>
    <property type="project" value="InterPro"/>
</dbReference>
<dbReference type="SUPFAM" id="SSF52540">
    <property type="entry name" value="P-loop containing nucleoside triphosphate hydrolases"/>
    <property type="match status" value="1"/>
</dbReference>
<reference evidence="11 12" key="1">
    <citation type="journal article" date="2018" name="J. Microbiol.">
        <title>Baekduia soli gen. nov., sp. nov., a novel bacterium isolated from the soil of Baekdu Mountain and proposal of a novel family name, Baekduiaceae fam. nov.</title>
        <authorList>
            <person name="An D.S."/>
            <person name="Siddiqi M.Z."/>
            <person name="Kim K.H."/>
            <person name="Yu H.S."/>
            <person name="Im W.T."/>
        </authorList>
    </citation>
    <scope>NUCLEOTIDE SEQUENCE [LARGE SCALE GENOMIC DNA]</scope>
    <source>
        <strain evidence="11 12">BR7-21</strain>
    </source>
</reference>
<keyword evidence="4" id="KW-0547">Nucleotide-binding</keyword>
<dbReference type="Pfam" id="PF25461">
    <property type="entry name" value="Beta-barrel_SelB"/>
    <property type="match status" value="1"/>
</dbReference>
<dbReference type="InterPro" id="IPR009001">
    <property type="entry name" value="Transl_elong_EF1A/Init_IF2_C"/>
</dbReference>
<name>A0A5B8UDR1_9ACTN</name>
<dbReference type="InterPro" id="IPR009000">
    <property type="entry name" value="Transl_B-barrel_sf"/>
</dbReference>
<evidence type="ECO:0000256" key="8">
    <source>
        <dbReference type="ARBA" id="ARBA00031615"/>
    </source>
</evidence>
<dbReference type="PRINTS" id="PR00315">
    <property type="entry name" value="ELONGATNFCT"/>
</dbReference>
<dbReference type="InterPro" id="IPR027417">
    <property type="entry name" value="P-loop_NTPase"/>
</dbReference>
<evidence type="ECO:0000256" key="7">
    <source>
        <dbReference type="ARBA" id="ARBA00025526"/>
    </source>
</evidence>
<dbReference type="InterPro" id="IPR050055">
    <property type="entry name" value="EF-Tu_GTPase"/>
</dbReference>
<dbReference type="KEGG" id="bsol:FSW04_18275"/>
<evidence type="ECO:0000256" key="1">
    <source>
        <dbReference type="ARBA" id="ARBA00004496"/>
    </source>
</evidence>
<evidence type="ECO:0000256" key="5">
    <source>
        <dbReference type="ARBA" id="ARBA00022917"/>
    </source>
</evidence>
<dbReference type="Pfam" id="PF09107">
    <property type="entry name" value="WHD_3rd_SelB"/>
    <property type="match status" value="1"/>
</dbReference>
<evidence type="ECO:0000313" key="12">
    <source>
        <dbReference type="Proteomes" id="UP000321805"/>
    </source>
</evidence>
<dbReference type="SUPFAM" id="SSF50465">
    <property type="entry name" value="EF-Tu/eEF-1alpha/eIF2-gamma C-terminal domain"/>
    <property type="match status" value="1"/>
</dbReference>
<proteinExistence type="predicted"/>
<dbReference type="InterPro" id="IPR036390">
    <property type="entry name" value="WH_DNA-bd_sf"/>
</dbReference>
<dbReference type="Gene3D" id="3.40.50.300">
    <property type="entry name" value="P-loop containing nucleotide triphosphate hydrolases"/>
    <property type="match status" value="1"/>
</dbReference>
<feature type="compositionally biased region" description="Low complexity" evidence="9">
    <location>
        <begin position="357"/>
        <end position="374"/>
    </location>
</feature>
<dbReference type="OrthoDB" id="9803139at2"/>
<organism evidence="11 12">
    <name type="scientific">Baekduia soli</name>
    <dbReference type="NCBI Taxonomy" id="496014"/>
    <lineage>
        <taxon>Bacteria</taxon>
        <taxon>Bacillati</taxon>
        <taxon>Actinomycetota</taxon>
        <taxon>Thermoleophilia</taxon>
        <taxon>Solirubrobacterales</taxon>
        <taxon>Baekduiaceae</taxon>
        <taxon>Baekduia</taxon>
    </lineage>
</organism>
<dbReference type="PANTHER" id="PTHR43721">
    <property type="entry name" value="ELONGATION FACTOR TU-RELATED"/>
    <property type="match status" value="1"/>
</dbReference>
<dbReference type="GO" id="GO:0005525">
    <property type="term" value="F:GTP binding"/>
    <property type="evidence" value="ECO:0007669"/>
    <property type="project" value="UniProtKB-KW"/>
</dbReference>
<dbReference type="SUPFAM" id="SSF50447">
    <property type="entry name" value="Translation proteins"/>
    <property type="match status" value="1"/>
</dbReference>
<evidence type="ECO:0000256" key="2">
    <source>
        <dbReference type="ARBA" id="ARBA00015953"/>
    </source>
</evidence>
<dbReference type="EMBL" id="CP042430">
    <property type="protein sequence ID" value="QEC50821.1"/>
    <property type="molecule type" value="Genomic_DNA"/>
</dbReference>
<accession>A0A5B8UDR1</accession>
<dbReference type="AlphaFoldDB" id="A0A5B8UDR1"/>
<dbReference type="GO" id="GO:0001514">
    <property type="term" value="P:selenocysteine incorporation"/>
    <property type="evidence" value="ECO:0007669"/>
    <property type="project" value="InterPro"/>
</dbReference>
<evidence type="ECO:0000256" key="6">
    <source>
        <dbReference type="ARBA" id="ARBA00023134"/>
    </source>
</evidence>
<dbReference type="CDD" id="cd03696">
    <property type="entry name" value="SelB_II"/>
    <property type="match status" value="1"/>
</dbReference>
<comment type="function">
    <text evidence="7">Translation factor necessary for the incorporation of selenocysteine into proteins. It probably replaces EF-Tu for the insertion of selenocysteine directed by the UGA codon. SelB binds GTP and GDP.</text>
</comment>
<dbReference type="Pfam" id="PF03144">
    <property type="entry name" value="GTP_EFTU_D2"/>
    <property type="match status" value="1"/>
</dbReference>
<gene>
    <name evidence="11" type="primary">selB</name>
    <name evidence="11" type="ORF">FSW04_18275</name>
</gene>
<dbReference type="InterPro" id="IPR004535">
    <property type="entry name" value="Transl_elong_SelB"/>
</dbReference>
<feature type="domain" description="Tr-type G" evidence="10">
    <location>
        <begin position="1"/>
        <end position="163"/>
    </location>
</feature>
<dbReference type="GO" id="GO:0003746">
    <property type="term" value="F:translation elongation factor activity"/>
    <property type="evidence" value="ECO:0007669"/>
    <property type="project" value="UniProtKB-KW"/>
</dbReference>
<comment type="subcellular location">
    <subcellularLocation>
        <location evidence="1">Cytoplasm</location>
    </subcellularLocation>
</comment>
<protein>
    <recommendedName>
        <fullName evidence="2">Selenocysteine-specific elongation factor</fullName>
    </recommendedName>
    <alternativeName>
        <fullName evidence="8">SelB translation factor</fullName>
    </alternativeName>
</protein>
<keyword evidence="3" id="KW-0963">Cytoplasm</keyword>
<evidence type="ECO:0000256" key="3">
    <source>
        <dbReference type="ARBA" id="ARBA00022490"/>
    </source>
</evidence>
<keyword evidence="5" id="KW-0648">Protein biosynthesis</keyword>
<dbReference type="GO" id="GO:0003723">
    <property type="term" value="F:RNA binding"/>
    <property type="evidence" value="ECO:0007669"/>
    <property type="project" value="InterPro"/>
</dbReference>
<sequence length="495" mass="51351">MTLGTAGHIDHGKTALVAALTGVDTDRLPEERARGISIALGYAPLTLPSGRRLSVVDVPGHERFVRTMVAGATGVDLFLMVVAADDGVMPQTREHAEVLRALGVSTGVVAVTKADLADPAPAAAAAADLLPGCEVVACSAATGAGTGDVAAALDRAAAGAASRAAAPGDVVLHVDRAFTVHGIGTVVTGTLWSGTLRPGDEIALLPGDRAVRVRGLQVHDEPVPEARAGQRVAVALAGVRARDIGRGDVLARPGTLGETSVLDCALALRDARHGERVQVHHGTRDVAGRLADLGDGLWQVRLEHPVAAARGDRLVVRRPAPPDTLGGGVVLDAHAHRHGRRPDVLERLRARRDGRPDPVAAPLPRAVPARPAAPADPAELARVTVRLREAGIGLLSEAQLGDDACHLAALRAQGAAVRVSGTLYAHAEVAAGVRERIVALLERDGSASLAEVRDALQTSRKPAQAFLEHLDAERVTRRLADDRRVLRARGRAGAT</sequence>
<dbReference type="Pfam" id="PF00009">
    <property type="entry name" value="GTP_EFTU"/>
    <property type="match status" value="1"/>
</dbReference>
<dbReference type="NCBIfam" id="TIGR00475">
    <property type="entry name" value="selB"/>
    <property type="match status" value="1"/>
</dbReference>
<dbReference type="SUPFAM" id="SSF46785">
    <property type="entry name" value="Winged helix' DNA-binding domain"/>
    <property type="match status" value="1"/>
</dbReference>
<evidence type="ECO:0000256" key="9">
    <source>
        <dbReference type="SAM" id="MobiDB-lite"/>
    </source>
</evidence>